<dbReference type="EMBL" id="AHAF01000003">
    <property type="protein sequence ID" value="EKU78739.1"/>
    <property type="molecule type" value="Genomic_DNA"/>
</dbReference>
<dbReference type="OrthoDB" id="9798857at2"/>
<dbReference type="RefSeq" id="WP_006555436.1">
    <property type="nucleotide sequence ID" value="NZ_JH992936.1"/>
</dbReference>
<name>K9D2E7_9FIRM</name>
<gene>
    <name evidence="1" type="ORF">HMPREF9282_00536</name>
</gene>
<reference evidence="1 2" key="1">
    <citation type="submission" date="2012-09" db="EMBL/GenBank/DDBJ databases">
        <title>The Genome Sequence of Veillonella ratti ACS-216-V-COL6B.</title>
        <authorList>
            <consortium name="The Broad Institute Genome Sequencing Platform"/>
            <person name="Earl A."/>
            <person name="Ward D."/>
            <person name="Feldgarden M."/>
            <person name="Gevers D."/>
            <person name="Saerens B."/>
            <person name="Vaneechoutte M."/>
            <person name="Walker B."/>
            <person name="Young S.K."/>
            <person name="Zeng Q."/>
            <person name="Gargeya S."/>
            <person name="Fitzgerald M."/>
            <person name="Haas B."/>
            <person name="Abouelleil A."/>
            <person name="Alvarado L."/>
            <person name="Arachchi H.M."/>
            <person name="Berlin A."/>
            <person name="Chapman S.B."/>
            <person name="Goldberg J."/>
            <person name="Griggs A."/>
            <person name="Gujja S."/>
            <person name="Hansen M."/>
            <person name="Howarth C."/>
            <person name="Imamovic A."/>
            <person name="Larimer J."/>
            <person name="McCowen C."/>
            <person name="Montmayeur A."/>
            <person name="Murphy C."/>
            <person name="Neiman D."/>
            <person name="Pearson M."/>
            <person name="Priest M."/>
            <person name="Roberts A."/>
            <person name="Saif S."/>
            <person name="Shea T."/>
            <person name="Sisk P."/>
            <person name="Sykes S."/>
            <person name="Wortman J."/>
            <person name="Nusbaum C."/>
            <person name="Birren B."/>
        </authorList>
    </citation>
    <scope>NUCLEOTIDE SEQUENCE [LARGE SCALE GENOMIC DNA]</scope>
    <source>
        <strain evidence="1 2">ACS-216-V-Col6b</strain>
    </source>
</reference>
<dbReference type="PATRIC" id="fig|883156.3.peg.526"/>
<proteinExistence type="predicted"/>
<keyword evidence="2" id="KW-1185">Reference proteome</keyword>
<accession>K9D2E7</accession>
<organism evidence="1 2">
    <name type="scientific">Veillonella seminalis ACS-216-V-Col6b</name>
    <dbReference type="NCBI Taxonomy" id="883156"/>
    <lineage>
        <taxon>Bacteria</taxon>
        <taxon>Bacillati</taxon>
        <taxon>Bacillota</taxon>
        <taxon>Negativicutes</taxon>
        <taxon>Veillonellales</taxon>
        <taxon>Veillonellaceae</taxon>
        <taxon>Veillonella</taxon>
    </lineage>
</organism>
<comment type="caution">
    <text evidence="1">The sequence shown here is derived from an EMBL/GenBank/DDBJ whole genome shotgun (WGS) entry which is preliminary data.</text>
</comment>
<evidence type="ECO:0000313" key="1">
    <source>
        <dbReference type="EMBL" id="EKU78739.1"/>
    </source>
</evidence>
<dbReference type="HOGENOM" id="CLU_1758056_0_0_9"/>
<evidence type="ECO:0000313" key="2">
    <source>
        <dbReference type="Proteomes" id="UP000009891"/>
    </source>
</evidence>
<protein>
    <submittedName>
        <fullName evidence="1">Uncharacterized protein</fullName>
    </submittedName>
</protein>
<dbReference type="AlphaFoldDB" id="K9D2E7"/>
<sequence>MSNKMIADALYLFENRGEDAIPEINRLCDLQMYSDDADQRRIIGKLVNKVGRIYGRSPEEILIEKEEKAKVLHFLNWIKTLAISLGGDSWELWRDRVVYGESLKSLTKKYDGRESDISKRVKRIHGKIKKAIPYYNAEYGDILEYLKN</sequence>
<dbReference type="STRING" id="883156.HMPREF9282_00536"/>
<dbReference type="Proteomes" id="UP000009891">
    <property type="component" value="Unassembled WGS sequence"/>
</dbReference>